<dbReference type="Proteomes" id="UP000509260">
    <property type="component" value="Chromosome"/>
</dbReference>
<protein>
    <submittedName>
        <fullName evidence="1">Uncharacterized protein</fullName>
    </submittedName>
</protein>
<evidence type="ECO:0000313" key="2">
    <source>
        <dbReference type="Proteomes" id="UP000509260"/>
    </source>
</evidence>
<dbReference type="Pfam" id="PF18934">
    <property type="entry name" value="DUF5682"/>
    <property type="match status" value="1"/>
</dbReference>
<dbReference type="AlphaFoldDB" id="A0ABC8DY46"/>
<evidence type="ECO:0000313" key="1">
    <source>
        <dbReference type="EMBL" id="BCG36385.1"/>
    </source>
</evidence>
<name>A0ABC8DY46_ECOLX</name>
<sequence length="201" mass="22138">MGDSPGDALNRLREAFMARWIGWAMQQNNGDVLVVCGGWHAPVLAKMWHECPQEINTPELPSLADAVTGCYLTPYSEKRLDVLAGYLSGMPAPVWQNWCWQWGLQQAGEQLLKTVLTRLRQHKLPASTADMAAAHLHAMALAQLRGHTLPLRTDWLDAIAGSLIKEALNAPLPWSYRGVIHPDTDPILLTLIDTLAGDGFG</sequence>
<gene>
    <name evidence="1" type="ORF">TUM18780_15470</name>
</gene>
<proteinExistence type="predicted"/>
<dbReference type="EMBL" id="AP023197">
    <property type="protein sequence ID" value="BCG36385.1"/>
    <property type="molecule type" value="Genomic_DNA"/>
</dbReference>
<reference evidence="1 2" key="1">
    <citation type="submission" date="2020-06" db="EMBL/GenBank/DDBJ databases">
        <title>Whole-genome sequencing of blaNDM-5 positive Escherichia coli isolated from a Japanese patient with no history of travel abroad.</title>
        <authorList>
            <person name="Ito Y."/>
            <person name="Aoki K."/>
            <person name="Nakayama N."/>
            <person name="Ohtsuka M."/>
            <person name="Ota M."/>
            <person name="Kaneko N."/>
            <person name="Yoshida M."/>
            <person name="Ishii Y."/>
            <person name="Tateda K."/>
            <person name="Matsuse H."/>
        </authorList>
    </citation>
    <scope>NUCLEOTIDE SEQUENCE [LARGE SCALE GENOMIC DNA]</scope>
    <source>
        <strain evidence="1 2">TUM18780</strain>
    </source>
</reference>
<organism evidence="1 2">
    <name type="scientific">Escherichia coli</name>
    <dbReference type="NCBI Taxonomy" id="562"/>
    <lineage>
        <taxon>Bacteria</taxon>
        <taxon>Pseudomonadati</taxon>
        <taxon>Pseudomonadota</taxon>
        <taxon>Gammaproteobacteria</taxon>
        <taxon>Enterobacterales</taxon>
        <taxon>Enterobacteriaceae</taxon>
        <taxon>Escherichia</taxon>
    </lineage>
</organism>
<accession>A0ABC8DY46</accession>
<dbReference type="InterPro" id="IPR043737">
    <property type="entry name" value="DUF5682"/>
</dbReference>